<evidence type="ECO:0000256" key="6">
    <source>
        <dbReference type="ARBA" id="ARBA00024199"/>
    </source>
</evidence>
<keyword evidence="3" id="KW-0203">Cytokinin biosynthesis</keyword>
<dbReference type="EMBL" id="CM000880">
    <property type="protein sequence ID" value="KQK23091.1"/>
    <property type="molecule type" value="Genomic_DNA"/>
</dbReference>
<comment type="similarity">
    <text evidence="6">Belongs to the SOFL plant protein family.</text>
</comment>
<evidence type="ECO:0000256" key="3">
    <source>
        <dbReference type="ARBA" id="ARBA00022712"/>
    </source>
</evidence>
<reference evidence="8 9" key="1">
    <citation type="journal article" date="2010" name="Nature">
        <title>Genome sequencing and analysis of the model grass Brachypodium distachyon.</title>
        <authorList>
            <consortium name="International Brachypodium Initiative"/>
        </authorList>
    </citation>
    <scope>NUCLEOTIDE SEQUENCE [LARGE SCALE GENOMIC DNA]</scope>
    <source>
        <strain evidence="8">Bd21</strain>
        <strain evidence="9">cv. Bd21</strain>
    </source>
</reference>
<dbReference type="EMBL" id="CM000880">
    <property type="protein sequence ID" value="PNT77969.1"/>
    <property type="molecule type" value="Genomic_DNA"/>
</dbReference>
<dbReference type="GeneID" id="100838151"/>
<dbReference type="PANTHER" id="PTHR33347">
    <property type="entry name" value="OSJNBA0091C07.3 PROTEIN"/>
    <property type="match status" value="1"/>
</dbReference>
<dbReference type="EnsemblPlants" id="KQK23091">
    <property type="protein sequence ID" value="KQK23091"/>
    <property type="gene ID" value="BRADI_1g71230v3"/>
</dbReference>
<reference evidence="8" key="2">
    <citation type="submission" date="2017-06" db="EMBL/GenBank/DDBJ databases">
        <title>WGS assembly of Brachypodium distachyon.</title>
        <authorList>
            <consortium name="The International Brachypodium Initiative"/>
            <person name="Lucas S."/>
            <person name="Harmon-Smith M."/>
            <person name="Lail K."/>
            <person name="Tice H."/>
            <person name="Grimwood J."/>
            <person name="Bruce D."/>
            <person name="Barry K."/>
            <person name="Shu S."/>
            <person name="Lindquist E."/>
            <person name="Wang M."/>
            <person name="Pitluck S."/>
            <person name="Vogel J.P."/>
            <person name="Garvin D.F."/>
            <person name="Mockler T.C."/>
            <person name="Schmutz J."/>
            <person name="Rokhsar D."/>
            <person name="Bevan M.W."/>
        </authorList>
    </citation>
    <scope>NUCLEOTIDE SEQUENCE</scope>
    <source>
        <strain evidence="8">Bd21</strain>
    </source>
</reference>
<feature type="compositionally biased region" description="Low complexity" evidence="7">
    <location>
        <begin position="76"/>
        <end position="88"/>
    </location>
</feature>
<evidence type="ECO:0000313" key="8">
    <source>
        <dbReference type="EMBL" id="KQK23091.1"/>
    </source>
</evidence>
<evidence type="ECO:0000256" key="5">
    <source>
        <dbReference type="ARBA" id="ARBA00023242"/>
    </source>
</evidence>
<dbReference type="EnsemblPlants" id="PNT77970">
    <property type="protein sequence ID" value="PNT77970"/>
    <property type="gene ID" value="BRADI_1g71230v3"/>
</dbReference>
<dbReference type="EnsemblPlants" id="PNT77969">
    <property type="protein sequence ID" value="PNT77969"/>
    <property type="gene ID" value="BRADI_1g71230v3"/>
</dbReference>
<dbReference type="OrthoDB" id="759087at2759"/>
<name>A0A0Q3JZY8_BRADI</name>
<evidence type="ECO:0000256" key="1">
    <source>
        <dbReference type="ARBA" id="ARBA00004496"/>
    </source>
</evidence>
<reference evidence="9" key="3">
    <citation type="submission" date="2018-08" db="UniProtKB">
        <authorList>
            <consortium name="EnsemblPlants"/>
        </authorList>
    </citation>
    <scope>IDENTIFICATION</scope>
    <source>
        <strain evidence="9">cv. Bd21</strain>
    </source>
</reference>
<keyword evidence="4" id="KW-0932">Cytokinin signaling pathway</keyword>
<evidence type="ECO:0000256" key="4">
    <source>
        <dbReference type="ARBA" id="ARBA00022864"/>
    </source>
</evidence>
<keyword evidence="2" id="KW-0963">Cytoplasm</keyword>
<dbReference type="InterPro" id="IPR044670">
    <property type="entry name" value="SOFL"/>
</dbReference>
<dbReference type="GO" id="GO:0009691">
    <property type="term" value="P:cytokinin biosynthetic process"/>
    <property type="evidence" value="ECO:0007669"/>
    <property type="project" value="UniProtKB-KW"/>
</dbReference>
<dbReference type="GO" id="GO:0005737">
    <property type="term" value="C:cytoplasm"/>
    <property type="evidence" value="ECO:0007669"/>
    <property type="project" value="UniProtKB-SubCell"/>
</dbReference>
<dbReference type="EMBL" id="CM000880">
    <property type="protein sequence ID" value="PNT77970.1"/>
    <property type="molecule type" value="Genomic_DNA"/>
</dbReference>
<dbReference type="Proteomes" id="UP000008810">
    <property type="component" value="Chromosome 1"/>
</dbReference>
<dbReference type="GO" id="GO:0009736">
    <property type="term" value="P:cytokinin-activated signaling pathway"/>
    <property type="evidence" value="ECO:0007669"/>
    <property type="project" value="UniProtKB-KW"/>
</dbReference>
<dbReference type="ExpressionAtlas" id="A0A0Q3JZY8">
    <property type="expression patterns" value="baseline and differential"/>
</dbReference>
<dbReference type="AlphaFoldDB" id="A0A0Q3JZY8"/>
<dbReference type="RefSeq" id="XP_003561942.1">
    <property type="nucleotide sequence ID" value="XM_003561894.4"/>
</dbReference>
<evidence type="ECO:0000313" key="9">
    <source>
        <dbReference type="EnsemblPlants" id="KQK23091"/>
    </source>
</evidence>
<dbReference type="KEGG" id="bdi:100838151"/>
<dbReference type="STRING" id="15368.A0A0Q3JZY8"/>
<evidence type="ECO:0000256" key="7">
    <source>
        <dbReference type="SAM" id="MobiDB-lite"/>
    </source>
</evidence>
<dbReference type="PANTHER" id="PTHR33347:SF56">
    <property type="entry name" value="OS03G0199500 PROTEIN"/>
    <property type="match status" value="1"/>
</dbReference>
<accession>A0A0Q3JZY8</accession>
<keyword evidence="10" id="KW-1185">Reference proteome</keyword>
<proteinExistence type="inferred from homology"/>
<comment type="subcellular location">
    <subcellularLocation>
        <location evidence="1">Cytoplasm</location>
    </subcellularLocation>
</comment>
<protein>
    <submittedName>
        <fullName evidence="8 9">Uncharacterized protein</fullName>
    </submittedName>
</protein>
<dbReference type="Gramene" id="KQK23091">
    <property type="protein sequence ID" value="KQK23091"/>
    <property type="gene ID" value="BRADI_1g71230v3"/>
</dbReference>
<sequence length="212" mass="22159">MLVGMAEDAVMAAASSGCSSGCQSGWTTYLDDDRSSYSTSATTTRFHGKPQGQFYGYGCECEYSEEDDLSMVSDASSGPPQQCSPGSGATHTNARAERRGIATETAAAARRQSKVAGAVASLLEDTASSPAFFKHSKVRSSAEANGYAGAADSITNAADFSCAFFSATGFESPSNGSALSGCLQAQYSPAPAKRMMPTRHMCRDGSDKIKRW</sequence>
<evidence type="ECO:0000256" key="2">
    <source>
        <dbReference type="ARBA" id="ARBA00022490"/>
    </source>
</evidence>
<evidence type="ECO:0000313" key="10">
    <source>
        <dbReference type="Proteomes" id="UP000008810"/>
    </source>
</evidence>
<dbReference type="Gramene" id="PNT77969">
    <property type="protein sequence ID" value="PNT77969"/>
    <property type="gene ID" value="BRADI_1g71230v3"/>
</dbReference>
<dbReference type="Gramene" id="PNT77970">
    <property type="protein sequence ID" value="PNT77970"/>
    <property type="gene ID" value="BRADI_1g71230v3"/>
</dbReference>
<feature type="region of interest" description="Disordered" evidence="7">
    <location>
        <begin position="70"/>
        <end position="96"/>
    </location>
</feature>
<keyword evidence="5" id="KW-0539">Nucleus</keyword>
<gene>
    <name evidence="9" type="primary">LOC100838151</name>
    <name evidence="8" type="ORF">BRADI_1g71230v3</name>
</gene>
<organism evidence="8">
    <name type="scientific">Brachypodium distachyon</name>
    <name type="common">Purple false brome</name>
    <name type="synonym">Trachynia distachya</name>
    <dbReference type="NCBI Taxonomy" id="15368"/>
    <lineage>
        <taxon>Eukaryota</taxon>
        <taxon>Viridiplantae</taxon>
        <taxon>Streptophyta</taxon>
        <taxon>Embryophyta</taxon>
        <taxon>Tracheophyta</taxon>
        <taxon>Spermatophyta</taxon>
        <taxon>Magnoliopsida</taxon>
        <taxon>Liliopsida</taxon>
        <taxon>Poales</taxon>
        <taxon>Poaceae</taxon>
        <taxon>BOP clade</taxon>
        <taxon>Pooideae</taxon>
        <taxon>Stipodae</taxon>
        <taxon>Brachypodieae</taxon>
        <taxon>Brachypodium</taxon>
    </lineage>
</organism>